<feature type="region of interest" description="Disordered" evidence="5">
    <location>
        <begin position="274"/>
        <end position="337"/>
    </location>
</feature>
<evidence type="ECO:0000256" key="2">
    <source>
        <dbReference type="ARBA" id="ARBA00013855"/>
    </source>
</evidence>
<comment type="similarity">
    <text evidence="1">Belongs to the MreC family.</text>
</comment>
<dbReference type="Gene3D" id="2.40.10.350">
    <property type="entry name" value="Rod shape-determining protein MreC, domain 2"/>
    <property type="match status" value="1"/>
</dbReference>
<evidence type="ECO:0000313" key="7">
    <source>
        <dbReference type="EMBL" id="CAB4858315.1"/>
    </source>
</evidence>
<gene>
    <name evidence="7" type="ORF">UFOPK3402_00077</name>
</gene>
<organism evidence="7">
    <name type="scientific">freshwater metagenome</name>
    <dbReference type="NCBI Taxonomy" id="449393"/>
    <lineage>
        <taxon>unclassified sequences</taxon>
        <taxon>metagenomes</taxon>
        <taxon>ecological metagenomes</taxon>
    </lineage>
</organism>
<evidence type="ECO:0000256" key="3">
    <source>
        <dbReference type="ARBA" id="ARBA00022960"/>
    </source>
</evidence>
<dbReference type="InterPro" id="IPR007221">
    <property type="entry name" value="MreC"/>
</dbReference>
<feature type="compositionally biased region" description="Low complexity" evidence="5">
    <location>
        <begin position="282"/>
        <end position="327"/>
    </location>
</feature>
<sequence>MLSRRTRVLLATLFVATLTFVILDLRGGQGPFASFRSAGSAVVGGGEQVGNAVYGPFLGIREWWGTWGDQREQLAELTTQNNELRLLVERSAADRARAEQLDGLLRVSGVGQYRIVPAEVIAVGPAQEFAWTVTIDAGSGDGVERDMSVINGQGLVGRVQSVTRNSATVVLLVDASVSVGARVGGSSEIGILSGTGRQDSLEFQLLNPAAGLVKGDALVTFGSKGGRPYSPGIPIGEVVDVAGTAGQLTRIATIRPYVNVSALGVVGVVIRPPRVDPRDSVLPDPSRPVLLPSAPATANPSPSPTSPGSTAMPSASATATAEQEQAATPVPSSSGGF</sequence>
<dbReference type="PANTHER" id="PTHR34138">
    <property type="entry name" value="CELL SHAPE-DETERMINING PROTEIN MREC"/>
    <property type="match status" value="1"/>
</dbReference>
<accession>A0A6J7CMN2</accession>
<dbReference type="Gene3D" id="2.40.10.340">
    <property type="entry name" value="Rod shape-determining protein MreC, domain 1"/>
    <property type="match status" value="1"/>
</dbReference>
<dbReference type="NCBIfam" id="TIGR00219">
    <property type="entry name" value="mreC"/>
    <property type="match status" value="1"/>
</dbReference>
<reference evidence="7" key="1">
    <citation type="submission" date="2020-05" db="EMBL/GenBank/DDBJ databases">
        <authorList>
            <person name="Chiriac C."/>
            <person name="Salcher M."/>
            <person name="Ghai R."/>
            <person name="Kavagutti S V."/>
        </authorList>
    </citation>
    <scope>NUCLEOTIDE SEQUENCE</scope>
</reference>
<dbReference type="GO" id="GO:0008360">
    <property type="term" value="P:regulation of cell shape"/>
    <property type="evidence" value="ECO:0007669"/>
    <property type="project" value="UniProtKB-KW"/>
</dbReference>
<keyword evidence="3" id="KW-0133">Cell shape</keyword>
<dbReference type="InterPro" id="IPR042177">
    <property type="entry name" value="Cell/Rod_1"/>
</dbReference>
<dbReference type="InterPro" id="IPR055342">
    <property type="entry name" value="MreC_beta-barrel_core"/>
</dbReference>
<evidence type="ECO:0000259" key="6">
    <source>
        <dbReference type="Pfam" id="PF04085"/>
    </source>
</evidence>
<dbReference type="GO" id="GO:0005886">
    <property type="term" value="C:plasma membrane"/>
    <property type="evidence" value="ECO:0007669"/>
    <property type="project" value="TreeGrafter"/>
</dbReference>
<dbReference type="Pfam" id="PF04085">
    <property type="entry name" value="MreC"/>
    <property type="match status" value="1"/>
</dbReference>
<dbReference type="EMBL" id="CAFBLS010000005">
    <property type="protein sequence ID" value="CAB4858315.1"/>
    <property type="molecule type" value="Genomic_DNA"/>
</dbReference>
<dbReference type="PANTHER" id="PTHR34138:SF1">
    <property type="entry name" value="CELL SHAPE-DETERMINING PROTEIN MREC"/>
    <property type="match status" value="1"/>
</dbReference>
<evidence type="ECO:0000256" key="5">
    <source>
        <dbReference type="SAM" id="MobiDB-lite"/>
    </source>
</evidence>
<evidence type="ECO:0000256" key="1">
    <source>
        <dbReference type="ARBA" id="ARBA00009369"/>
    </source>
</evidence>
<proteinExistence type="inferred from homology"/>
<feature type="domain" description="Rod shape-determining protein MreC beta-barrel core" evidence="6">
    <location>
        <begin position="121"/>
        <end position="269"/>
    </location>
</feature>
<name>A0A6J7CMN2_9ZZZZ</name>
<dbReference type="InterPro" id="IPR042175">
    <property type="entry name" value="Cell/Rod_MreC_2"/>
</dbReference>
<dbReference type="AlphaFoldDB" id="A0A6J7CMN2"/>
<evidence type="ECO:0000256" key="4">
    <source>
        <dbReference type="ARBA" id="ARBA00032089"/>
    </source>
</evidence>
<protein>
    <recommendedName>
        <fullName evidence="2">Cell shape-determining protein MreC</fullName>
    </recommendedName>
    <alternativeName>
        <fullName evidence="4">Cell shape protein MreC</fullName>
    </alternativeName>
</protein>